<evidence type="ECO:0000256" key="1">
    <source>
        <dbReference type="SAM" id="MobiDB-lite"/>
    </source>
</evidence>
<accession>A0ABP3LRZ9</accession>
<organism evidence="2 3">
    <name type="scientific">Streptomyces mordarskii</name>
    <dbReference type="NCBI Taxonomy" id="1226758"/>
    <lineage>
        <taxon>Bacteria</taxon>
        <taxon>Bacillati</taxon>
        <taxon>Actinomycetota</taxon>
        <taxon>Actinomycetes</taxon>
        <taxon>Kitasatosporales</taxon>
        <taxon>Streptomycetaceae</taxon>
        <taxon>Streptomyces</taxon>
    </lineage>
</organism>
<feature type="region of interest" description="Disordered" evidence="1">
    <location>
        <begin position="15"/>
        <end position="61"/>
    </location>
</feature>
<dbReference type="EMBL" id="BAAABZ010000002">
    <property type="protein sequence ID" value="GAA0505408.1"/>
    <property type="molecule type" value="Genomic_DNA"/>
</dbReference>
<reference evidence="3" key="1">
    <citation type="journal article" date="2019" name="Int. J. Syst. Evol. Microbiol.">
        <title>The Global Catalogue of Microorganisms (GCM) 10K type strain sequencing project: providing services to taxonomists for standard genome sequencing and annotation.</title>
        <authorList>
            <consortium name="The Broad Institute Genomics Platform"/>
            <consortium name="The Broad Institute Genome Sequencing Center for Infectious Disease"/>
            <person name="Wu L."/>
            <person name="Ma J."/>
        </authorList>
    </citation>
    <scope>NUCLEOTIDE SEQUENCE [LARGE SCALE GENOMIC DNA]</scope>
    <source>
        <strain evidence="3">JCM 5052</strain>
    </source>
</reference>
<sequence length="61" mass="6559">MYQCGITALTSGTVKGWDPEQTSRKLAANGNPDLSDAPTALHPGIDQHERQERGPTTVWGP</sequence>
<protein>
    <submittedName>
        <fullName evidence="2">Uncharacterized protein</fullName>
    </submittedName>
</protein>
<comment type="caution">
    <text evidence="2">The sequence shown here is derived from an EMBL/GenBank/DDBJ whole genome shotgun (WGS) entry which is preliminary data.</text>
</comment>
<gene>
    <name evidence="2" type="ORF">GCM10010390_05400</name>
</gene>
<proteinExistence type="predicted"/>
<evidence type="ECO:0000313" key="3">
    <source>
        <dbReference type="Proteomes" id="UP001501576"/>
    </source>
</evidence>
<evidence type="ECO:0000313" key="2">
    <source>
        <dbReference type="EMBL" id="GAA0505408.1"/>
    </source>
</evidence>
<keyword evidence="3" id="KW-1185">Reference proteome</keyword>
<dbReference type="Proteomes" id="UP001501576">
    <property type="component" value="Unassembled WGS sequence"/>
</dbReference>
<name>A0ABP3LRZ9_9ACTN</name>